<comment type="caution">
    <text evidence="3">The sequence shown here is derived from an EMBL/GenBank/DDBJ whole genome shotgun (WGS) entry which is preliminary data.</text>
</comment>
<organism evidence="3 4">
    <name type="scientific">Brachybacterium muris UCD-AY4</name>
    <dbReference type="NCBI Taxonomy" id="1249481"/>
    <lineage>
        <taxon>Bacteria</taxon>
        <taxon>Bacillati</taxon>
        <taxon>Actinomycetota</taxon>
        <taxon>Actinomycetes</taxon>
        <taxon>Micrococcales</taxon>
        <taxon>Dermabacteraceae</taxon>
        <taxon>Brachybacterium</taxon>
    </lineage>
</organism>
<sequence>MSSSDTHVQGNHRRSTDRPGSRSRGFTALLVIVYGIFAISATARSLVQILRDFDAAPLAYSLSLLAAITYIAVTIALVRGRDGSGAALWLCILELLGVVSVGTLSLLAPSLFPDDTVWSVYGIGYAFVPLLLPLIAVPYLLRRRWQDEGRAATPDEHVA</sequence>
<accession>A0A022L061</accession>
<feature type="transmembrane region" description="Helical" evidence="2">
    <location>
        <begin position="58"/>
        <end position="78"/>
    </location>
</feature>
<reference evidence="3 4" key="1">
    <citation type="journal article" date="2013" name="Genome Announc.">
        <title>Draft genome sequence of an Actinobacterium, Brachybacterium muris strain UCD-AY4.</title>
        <authorList>
            <person name="Lo J.R."/>
            <person name="Lang J.M."/>
            <person name="Darling A.E."/>
            <person name="Eisen J.A."/>
            <person name="Coil D.A."/>
        </authorList>
    </citation>
    <scope>NUCLEOTIDE SEQUENCE [LARGE SCALE GENOMIC DNA]</scope>
    <source>
        <strain evidence="3 4">UCD-AY4</strain>
    </source>
</reference>
<protein>
    <submittedName>
        <fullName evidence="3">Integral membrane protein</fullName>
    </submittedName>
</protein>
<gene>
    <name evidence="3" type="ORF">D641_0103935</name>
</gene>
<name>A0A022L061_9MICO</name>
<feature type="transmembrane region" description="Helical" evidence="2">
    <location>
        <begin position="87"/>
        <end position="112"/>
    </location>
</feature>
<evidence type="ECO:0000313" key="3">
    <source>
        <dbReference type="EMBL" id="EYT50423.1"/>
    </source>
</evidence>
<dbReference type="Proteomes" id="UP000019754">
    <property type="component" value="Unassembled WGS sequence"/>
</dbReference>
<dbReference type="EMBL" id="AORC01000004">
    <property type="protein sequence ID" value="EYT50423.1"/>
    <property type="molecule type" value="Genomic_DNA"/>
</dbReference>
<dbReference type="HOGENOM" id="CLU_122776_1_0_11"/>
<proteinExistence type="predicted"/>
<keyword evidence="4" id="KW-1185">Reference proteome</keyword>
<dbReference type="RefSeq" id="WP_017822500.1">
    <property type="nucleotide sequence ID" value="NZ_AORC01000004.1"/>
</dbReference>
<keyword evidence="2" id="KW-0472">Membrane</keyword>
<evidence type="ECO:0000256" key="1">
    <source>
        <dbReference type="SAM" id="MobiDB-lite"/>
    </source>
</evidence>
<feature type="transmembrane region" description="Helical" evidence="2">
    <location>
        <begin position="26"/>
        <end position="46"/>
    </location>
</feature>
<keyword evidence="2" id="KW-1133">Transmembrane helix</keyword>
<evidence type="ECO:0000256" key="2">
    <source>
        <dbReference type="SAM" id="Phobius"/>
    </source>
</evidence>
<keyword evidence="2" id="KW-0812">Transmembrane</keyword>
<feature type="transmembrane region" description="Helical" evidence="2">
    <location>
        <begin position="118"/>
        <end position="141"/>
    </location>
</feature>
<feature type="region of interest" description="Disordered" evidence="1">
    <location>
        <begin position="1"/>
        <end position="22"/>
    </location>
</feature>
<dbReference type="STRING" id="1249481.D641_0103935"/>
<evidence type="ECO:0000313" key="4">
    <source>
        <dbReference type="Proteomes" id="UP000019754"/>
    </source>
</evidence>
<dbReference type="AlphaFoldDB" id="A0A022L061"/>